<sequence>MTTLFLGNSHLGAIEAAWSADPRRWPDLAPRFTPFRGTAVREVAVAEGALRPAGRAAAAQFARYHAGRDIPLEGLRAVVVVGFNVKPHHVLALWREARWPGLPSLAGCDLAGLDRTFLSREAARSALAGYLGGLAGFDFASRLAATGRWPVLLVGHPRLSEAAPGSARGRALGLPRALTSGDAPALSALYEGALAAAAARAGVIALPQPPATIRRHLLTGAAYMAGEIEVDDPAGGRRIVPDISHPSAEYGALVLDAVTARIAR</sequence>
<reference evidence="1 2" key="1">
    <citation type="submission" date="2016-11" db="EMBL/GenBank/DDBJ databases">
        <authorList>
            <person name="Jaros S."/>
            <person name="Januszkiewicz K."/>
            <person name="Wedrychowicz H."/>
        </authorList>
    </citation>
    <scope>NUCLEOTIDE SEQUENCE [LARGE SCALE GENOMIC DNA]</scope>
    <source>
        <strain evidence="1 2">DSM 100565</strain>
    </source>
</reference>
<gene>
    <name evidence="1" type="ORF">SAMN05444417_1393</name>
</gene>
<evidence type="ECO:0000313" key="1">
    <source>
        <dbReference type="EMBL" id="SHI65128.1"/>
    </source>
</evidence>
<dbReference type="RefSeq" id="WP_073327292.1">
    <property type="nucleotide sequence ID" value="NZ_FQYO01000002.1"/>
</dbReference>
<name>A0A1M6CWM0_9RHOB</name>
<proteinExistence type="predicted"/>
<evidence type="ECO:0008006" key="3">
    <source>
        <dbReference type="Google" id="ProtNLM"/>
    </source>
</evidence>
<dbReference type="AlphaFoldDB" id="A0A1M6CWM0"/>
<dbReference type="EMBL" id="FQYO01000002">
    <property type="protein sequence ID" value="SHI65128.1"/>
    <property type="molecule type" value="Genomic_DNA"/>
</dbReference>
<dbReference type="OrthoDB" id="6174477at2"/>
<accession>A0A1M6CWM0</accession>
<dbReference type="Proteomes" id="UP000184292">
    <property type="component" value="Unassembled WGS sequence"/>
</dbReference>
<evidence type="ECO:0000313" key="2">
    <source>
        <dbReference type="Proteomes" id="UP000184292"/>
    </source>
</evidence>
<protein>
    <recommendedName>
        <fullName evidence="3">SGNH/GDSL hydrolase family protein</fullName>
    </recommendedName>
</protein>
<organism evidence="1 2">
    <name type="scientific">Wenxinia saemankumensis</name>
    <dbReference type="NCBI Taxonomy" id="1447782"/>
    <lineage>
        <taxon>Bacteria</taxon>
        <taxon>Pseudomonadati</taxon>
        <taxon>Pseudomonadota</taxon>
        <taxon>Alphaproteobacteria</taxon>
        <taxon>Rhodobacterales</taxon>
        <taxon>Roseobacteraceae</taxon>
        <taxon>Wenxinia</taxon>
    </lineage>
</organism>
<keyword evidence="2" id="KW-1185">Reference proteome</keyword>
<dbReference type="STRING" id="1447782.SAMN05444417_1393"/>